<keyword evidence="3" id="KW-1185">Reference proteome</keyword>
<name>A0A6F8XXW4_9ACTN</name>
<dbReference type="EMBL" id="AP022870">
    <property type="protein sequence ID" value="BCB78653.1"/>
    <property type="molecule type" value="Genomic_DNA"/>
</dbReference>
<accession>A0A6F8XXW4</accession>
<evidence type="ECO:0008006" key="4">
    <source>
        <dbReference type="Google" id="ProtNLM"/>
    </source>
</evidence>
<dbReference type="InterPro" id="IPR025566">
    <property type="entry name" value="DUF4331"/>
</dbReference>
<gene>
    <name evidence="2" type="ORF">Pflav_050630</name>
</gene>
<dbReference type="Pfam" id="PF14224">
    <property type="entry name" value="DUF4331"/>
    <property type="match status" value="1"/>
</dbReference>
<sequence length="184" mass="20798">MWYGGLSARRGRRRRWGKSRHGGRRCVESPGGATDRGDPTVDNTDVYAFVSPDKQDTVTLIANWLPFQEPNGGPNFYFFQTNANYDINIDNNGDAVADITYRWVFTNDDQRDGKTFLYNNGVVNNLTDPTLLFKQRYTLTAISGKSERVLVEDGIVARQTWARPQYRTMGACVPRRSHPSRAAG</sequence>
<evidence type="ECO:0000313" key="3">
    <source>
        <dbReference type="Proteomes" id="UP000502508"/>
    </source>
</evidence>
<reference evidence="2 3" key="1">
    <citation type="submission" date="2020-03" db="EMBL/GenBank/DDBJ databases">
        <title>Whole genome shotgun sequence of Phytohabitans flavus NBRC 107702.</title>
        <authorList>
            <person name="Komaki H."/>
            <person name="Tamura T."/>
        </authorList>
    </citation>
    <scope>NUCLEOTIDE SEQUENCE [LARGE SCALE GENOMIC DNA]</scope>
    <source>
        <strain evidence="2 3">NBRC 107702</strain>
    </source>
</reference>
<organism evidence="2 3">
    <name type="scientific">Phytohabitans flavus</name>
    <dbReference type="NCBI Taxonomy" id="1076124"/>
    <lineage>
        <taxon>Bacteria</taxon>
        <taxon>Bacillati</taxon>
        <taxon>Actinomycetota</taxon>
        <taxon>Actinomycetes</taxon>
        <taxon>Micromonosporales</taxon>
        <taxon>Micromonosporaceae</taxon>
    </lineage>
</organism>
<dbReference type="KEGG" id="pfla:Pflav_050630"/>
<feature type="compositionally biased region" description="Basic residues" evidence="1">
    <location>
        <begin position="13"/>
        <end position="24"/>
    </location>
</feature>
<proteinExistence type="predicted"/>
<evidence type="ECO:0000313" key="2">
    <source>
        <dbReference type="EMBL" id="BCB78653.1"/>
    </source>
</evidence>
<protein>
    <recommendedName>
        <fullName evidence="4">DUF4331 domain-containing protein</fullName>
    </recommendedName>
</protein>
<dbReference type="AlphaFoldDB" id="A0A6F8XXW4"/>
<dbReference type="Proteomes" id="UP000502508">
    <property type="component" value="Chromosome"/>
</dbReference>
<reference evidence="2 3" key="2">
    <citation type="submission" date="2020-03" db="EMBL/GenBank/DDBJ databases">
        <authorList>
            <person name="Ichikawa N."/>
            <person name="Kimura A."/>
            <person name="Kitahashi Y."/>
            <person name="Uohara A."/>
        </authorList>
    </citation>
    <scope>NUCLEOTIDE SEQUENCE [LARGE SCALE GENOMIC DNA]</scope>
    <source>
        <strain evidence="2 3">NBRC 107702</strain>
    </source>
</reference>
<feature type="region of interest" description="Disordered" evidence="1">
    <location>
        <begin position="13"/>
        <end position="41"/>
    </location>
</feature>
<evidence type="ECO:0000256" key="1">
    <source>
        <dbReference type="SAM" id="MobiDB-lite"/>
    </source>
</evidence>